<protein>
    <submittedName>
        <fullName evidence="3">Uncharacterized protein</fullName>
    </submittedName>
</protein>
<keyword evidence="4" id="KW-1185">Reference proteome</keyword>
<keyword evidence="1" id="KW-0175">Coiled coil</keyword>
<gene>
    <name evidence="3" type="ORF">GCM10008013_22710</name>
</gene>
<evidence type="ECO:0000256" key="2">
    <source>
        <dbReference type="SAM" id="SignalP"/>
    </source>
</evidence>
<accession>A0ABQ1YGI5</accession>
<keyword evidence="2" id="KW-0732">Signal</keyword>
<reference evidence="4" key="1">
    <citation type="journal article" date="2019" name="Int. J. Syst. Evol. Microbiol.">
        <title>The Global Catalogue of Microorganisms (GCM) 10K type strain sequencing project: providing services to taxonomists for standard genome sequencing and annotation.</title>
        <authorList>
            <consortium name="The Broad Institute Genomics Platform"/>
            <consortium name="The Broad Institute Genome Sequencing Center for Infectious Disease"/>
            <person name="Wu L."/>
            <person name="Ma J."/>
        </authorList>
    </citation>
    <scope>NUCLEOTIDE SEQUENCE [LARGE SCALE GENOMIC DNA]</scope>
    <source>
        <strain evidence="4">CGMCC 1.12769</strain>
    </source>
</reference>
<evidence type="ECO:0000256" key="1">
    <source>
        <dbReference type="SAM" id="Coils"/>
    </source>
</evidence>
<feature type="chain" id="PRO_5045669027" evidence="2">
    <location>
        <begin position="29"/>
        <end position="220"/>
    </location>
</feature>
<sequence>MKPNLKFKHVAMSALLISAIGAPVAANAAPLPQTGDMGTNQMISKLDAGPATKMISLSHSNPLELAKKYAPETVSDWEKILDKYNKLKPQVEFLSLDLETVPSVAVKTVPSFASGALQKDHVAITLDKSIEVTSSVESGKTATLIEGIALEATEAKNITTMSAELPSFIKAQIELAEAADSKDWIVIKAALNQLMKEYKQQITELESTHADTTTTAPLKK</sequence>
<dbReference type="Proteomes" id="UP000659344">
    <property type="component" value="Unassembled WGS sequence"/>
</dbReference>
<feature type="signal peptide" evidence="2">
    <location>
        <begin position="1"/>
        <end position="28"/>
    </location>
</feature>
<evidence type="ECO:0000313" key="4">
    <source>
        <dbReference type="Proteomes" id="UP000659344"/>
    </source>
</evidence>
<organism evidence="3 4">
    <name type="scientific">Paenibacillus segetis</name>
    <dbReference type="NCBI Taxonomy" id="1325360"/>
    <lineage>
        <taxon>Bacteria</taxon>
        <taxon>Bacillati</taxon>
        <taxon>Bacillota</taxon>
        <taxon>Bacilli</taxon>
        <taxon>Bacillales</taxon>
        <taxon>Paenibacillaceae</taxon>
        <taxon>Paenibacillus</taxon>
    </lineage>
</organism>
<dbReference type="RefSeq" id="WP_188538736.1">
    <property type="nucleotide sequence ID" value="NZ_BMFT01000001.1"/>
</dbReference>
<dbReference type="EMBL" id="BMFT01000001">
    <property type="protein sequence ID" value="GGH23533.1"/>
    <property type="molecule type" value="Genomic_DNA"/>
</dbReference>
<feature type="coiled-coil region" evidence="1">
    <location>
        <begin position="188"/>
        <end position="215"/>
    </location>
</feature>
<name>A0ABQ1YGI5_9BACL</name>
<comment type="caution">
    <text evidence="3">The sequence shown here is derived from an EMBL/GenBank/DDBJ whole genome shotgun (WGS) entry which is preliminary data.</text>
</comment>
<proteinExistence type="predicted"/>
<evidence type="ECO:0000313" key="3">
    <source>
        <dbReference type="EMBL" id="GGH23533.1"/>
    </source>
</evidence>